<gene>
    <name evidence="1" type="ORF">FHP25_28325</name>
</gene>
<dbReference type="AlphaFoldDB" id="A0A5C8PDH9"/>
<protein>
    <recommendedName>
        <fullName evidence="3">Restriction endonuclease</fullName>
    </recommendedName>
</protein>
<dbReference type="EMBL" id="VDUZ01000039">
    <property type="protein sequence ID" value="TXL71778.1"/>
    <property type="molecule type" value="Genomic_DNA"/>
</dbReference>
<evidence type="ECO:0008006" key="3">
    <source>
        <dbReference type="Google" id="ProtNLM"/>
    </source>
</evidence>
<organism evidence="1 2">
    <name type="scientific">Vineibacter terrae</name>
    <dbReference type="NCBI Taxonomy" id="2586908"/>
    <lineage>
        <taxon>Bacteria</taxon>
        <taxon>Pseudomonadati</taxon>
        <taxon>Pseudomonadota</taxon>
        <taxon>Alphaproteobacteria</taxon>
        <taxon>Hyphomicrobiales</taxon>
        <taxon>Vineibacter</taxon>
    </lineage>
</organism>
<dbReference type="Proteomes" id="UP000321638">
    <property type="component" value="Unassembled WGS sequence"/>
</dbReference>
<proteinExistence type="predicted"/>
<reference evidence="1 2" key="1">
    <citation type="submission" date="2019-06" db="EMBL/GenBank/DDBJ databases">
        <title>New taxonomy in bacterial strain CC-CFT640, isolated from vineyard.</title>
        <authorList>
            <person name="Lin S.-Y."/>
            <person name="Tsai C.-F."/>
            <person name="Young C.-C."/>
        </authorList>
    </citation>
    <scope>NUCLEOTIDE SEQUENCE [LARGE SCALE GENOMIC DNA]</scope>
    <source>
        <strain evidence="1 2">CC-CFT640</strain>
    </source>
</reference>
<dbReference type="InterPro" id="IPR019292">
    <property type="entry name" value="McrC"/>
</dbReference>
<dbReference type="RefSeq" id="WP_147850361.1">
    <property type="nucleotide sequence ID" value="NZ_VDUZ01000039.1"/>
</dbReference>
<dbReference type="Pfam" id="PF10117">
    <property type="entry name" value="McrBC"/>
    <property type="match status" value="1"/>
</dbReference>
<dbReference type="PANTHER" id="PTHR38733:SF1">
    <property type="entry name" value="TYPE IV METHYL-DIRECTED RESTRICTION ENZYME ECOKMCRBC"/>
    <property type="match status" value="1"/>
</dbReference>
<dbReference type="OrthoDB" id="307209at2"/>
<name>A0A5C8PDH9_9HYPH</name>
<sequence>MTPPPVLQVREWSTTTPETPGAGALLRDVRLSAADRELIAELEGRASLRFTELRSGLSVSVGPHIGTVNLSSMRLVILPKLRLGNLMRMVAYAFDLSDLLVTETRTTYESAEHGLIDLLGLSLLRAIERIVRGGLLPTYQSRNEDIATPRGRLDLRHIATHPRRATLRCTYDDLTVDHELNQVLAAGLRLAGSVMDSRDLRLDLARSADRFFGDLERRPLTTDWLEAMLSGLDRRSSHYRTALTLIALIHHGARLGEHIEAGAMPLSSFTLNMNMVFERFLGHYLSEHCPDDVRIGMQDVRSDVFSYIENAGGWNHPTIRPDFVFRRRKQVVAVADAKYKNRHENPPSSAELYQLTTYGLAYAMPESREVLLLHPLARGEFERATTLLFAPSAAGQQVRIRLVGVPVDDLLDGTVKRWWPVPAAPSAAVVPPRVVSGADQIGAR</sequence>
<comment type="caution">
    <text evidence="1">The sequence shown here is derived from an EMBL/GenBank/DDBJ whole genome shotgun (WGS) entry which is preliminary data.</text>
</comment>
<evidence type="ECO:0000313" key="2">
    <source>
        <dbReference type="Proteomes" id="UP000321638"/>
    </source>
</evidence>
<evidence type="ECO:0000313" key="1">
    <source>
        <dbReference type="EMBL" id="TXL71778.1"/>
    </source>
</evidence>
<dbReference type="PANTHER" id="PTHR38733">
    <property type="entry name" value="PROTEIN MCRC"/>
    <property type="match status" value="1"/>
</dbReference>
<keyword evidence="2" id="KW-1185">Reference proteome</keyword>
<accession>A0A5C8PDH9</accession>